<protein>
    <recommendedName>
        <fullName evidence="2">Glycine zipper domain-containing protein</fullName>
    </recommendedName>
</protein>
<feature type="domain" description="Glycine zipper" evidence="2">
    <location>
        <begin position="36"/>
        <end position="81"/>
    </location>
</feature>
<keyword evidence="1" id="KW-0732">Signal</keyword>
<evidence type="ECO:0000313" key="4">
    <source>
        <dbReference type="Proteomes" id="UP000315003"/>
    </source>
</evidence>
<dbReference type="Pfam" id="PF13488">
    <property type="entry name" value="Gly-zipper_Omp"/>
    <property type="match status" value="1"/>
</dbReference>
<dbReference type="Proteomes" id="UP000315003">
    <property type="component" value="Chromosome"/>
</dbReference>
<dbReference type="InterPro" id="IPR039567">
    <property type="entry name" value="Gly-zipper"/>
</dbReference>
<feature type="signal peptide" evidence="1">
    <location>
        <begin position="1"/>
        <end position="26"/>
    </location>
</feature>
<evidence type="ECO:0000313" key="3">
    <source>
        <dbReference type="EMBL" id="QDT59130.1"/>
    </source>
</evidence>
<dbReference type="EMBL" id="CP036272">
    <property type="protein sequence ID" value="QDT59130.1"/>
    <property type="molecule type" value="Genomic_DNA"/>
</dbReference>
<dbReference type="OrthoDB" id="278442at2"/>
<accession>A0A517SSN4</accession>
<organism evidence="3 4">
    <name type="scientific">Stieleria bergensis</name>
    <dbReference type="NCBI Taxonomy" id="2528025"/>
    <lineage>
        <taxon>Bacteria</taxon>
        <taxon>Pseudomonadati</taxon>
        <taxon>Planctomycetota</taxon>
        <taxon>Planctomycetia</taxon>
        <taxon>Pirellulales</taxon>
        <taxon>Pirellulaceae</taxon>
        <taxon>Stieleria</taxon>
    </lineage>
</organism>
<dbReference type="RefSeq" id="WP_145270795.1">
    <property type="nucleotide sequence ID" value="NZ_CP036272.1"/>
</dbReference>
<name>A0A517SSN4_9BACT</name>
<feature type="chain" id="PRO_5022118336" description="Glycine zipper domain-containing protein" evidence="1">
    <location>
        <begin position="27"/>
        <end position="219"/>
    </location>
</feature>
<keyword evidence="4" id="KW-1185">Reference proteome</keyword>
<evidence type="ECO:0000256" key="1">
    <source>
        <dbReference type="SAM" id="SignalP"/>
    </source>
</evidence>
<proteinExistence type="predicted"/>
<dbReference type="AlphaFoldDB" id="A0A517SSN4"/>
<sequence length="219" mass="23335" precursor="true">MNYKTNLLVVAVIATSLLAHSSTAVAQVQKQRGAVMGGLAGAIAGGIIGDNSDKAGAGAAIGGVVGAVAGGILGDAADREQAYARQQSAYRYHQQQQATMQQQYVVEQSAVTLGDVVSMTRSGLSDHVITNQIRQRGYVGTVTVSDIIALHNQGVSENVITALQSAPEPQVNLAPPAQPTIIERHIHQPAPVIIERPVPVYRSYPRYHPARRQTIHFRF</sequence>
<reference evidence="3 4" key="1">
    <citation type="submission" date="2019-02" db="EMBL/GenBank/DDBJ databases">
        <title>Deep-cultivation of Planctomycetes and their phenomic and genomic characterization uncovers novel biology.</title>
        <authorList>
            <person name="Wiegand S."/>
            <person name="Jogler M."/>
            <person name="Boedeker C."/>
            <person name="Pinto D."/>
            <person name="Vollmers J."/>
            <person name="Rivas-Marin E."/>
            <person name="Kohn T."/>
            <person name="Peeters S.H."/>
            <person name="Heuer A."/>
            <person name="Rast P."/>
            <person name="Oberbeckmann S."/>
            <person name="Bunk B."/>
            <person name="Jeske O."/>
            <person name="Meyerdierks A."/>
            <person name="Storesund J.E."/>
            <person name="Kallscheuer N."/>
            <person name="Luecker S."/>
            <person name="Lage O.M."/>
            <person name="Pohl T."/>
            <person name="Merkel B.J."/>
            <person name="Hornburger P."/>
            <person name="Mueller R.-W."/>
            <person name="Bruemmer F."/>
            <person name="Labrenz M."/>
            <person name="Spormann A.M."/>
            <person name="Op den Camp H."/>
            <person name="Overmann J."/>
            <person name="Amann R."/>
            <person name="Jetten M.S.M."/>
            <person name="Mascher T."/>
            <person name="Medema M.H."/>
            <person name="Devos D.P."/>
            <person name="Kaster A.-K."/>
            <person name="Ovreas L."/>
            <person name="Rohde M."/>
            <person name="Galperin M.Y."/>
            <person name="Jogler C."/>
        </authorList>
    </citation>
    <scope>NUCLEOTIDE SEQUENCE [LARGE SCALE GENOMIC DNA]</scope>
    <source>
        <strain evidence="3 4">SV_7m_r</strain>
    </source>
</reference>
<gene>
    <name evidence="3" type="ORF">SV7mr_16370</name>
</gene>
<evidence type="ECO:0000259" key="2">
    <source>
        <dbReference type="Pfam" id="PF13488"/>
    </source>
</evidence>